<dbReference type="GO" id="GO:0006998">
    <property type="term" value="P:nuclear envelope organization"/>
    <property type="evidence" value="ECO:0007669"/>
    <property type="project" value="InterPro"/>
</dbReference>
<proteinExistence type="predicted"/>
<evidence type="ECO:0000259" key="2">
    <source>
        <dbReference type="SMART" id="SM01042"/>
    </source>
</evidence>
<reference evidence="4" key="1">
    <citation type="journal article" date="2018" name="Nat. Microbiol.">
        <title>Leveraging single-cell genomics to expand the fungal tree of life.</title>
        <authorList>
            <person name="Ahrendt S.R."/>
            <person name="Quandt C.A."/>
            <person name="Ciobanu D."/>
            <person name="Clum A."/>
            <person name="Salamov A."/>
            <person name="Andreopoulos B."/>
            <person name="Cheng J.F."/>
            <person name="Woyke T."/>
            <person name="Pelin A."/>
            <person name="Henrissat B."/>
            <person name="Reynolds N.K."/>
            <person name="Benny G.L."/>
            <person name="Smith M.E."/>
            <person name="James T.Y."/>
            <person name="Grigoriev I.V."/>
        </authorList>
    </citation>
    <scope>NUCLEOTIDE SEQUENCE [LARGE SCALE GENOMIC DNA]</scope>
    <source>
        <strain evidence="4">Baker2002</strain>
    </source>
</reference>
<dbReference type="SMART" id="SM01042">
    <property type="entry name" value="Brr6_like_C_C"/>
    <property type="match status" value="1"/>
</dbReference>
<keyword evidence="4" id="KW-1185">Reference proteome</keyword>
<feature type="transmembrane region" description="Helical" evidence="1">
    <location>
        <begin position="6"/>
        <end position="29"/>
    </location>
</feature>
<feature type="domain" description="Brl1/Brr6" evidence="2">
    <location>
        <begin position="5"/>
        <end position="127"/>
    </location>
</feature>
<dbReference type="Pfam" id="PF10104">
    <property type="entry name" value="Brr6_like_C_C"/>
    <property type="match status" value="1"/>
</dbReference>
<dbReference type="OrthoDB" id="5961at2759"/>
<dbReference type="AlphaFoldDB" id="A0A4P9ZAT8"/>
<protein>
    <recommendedName>
        <fullName evidence="2">Brl1/Brr6 domain-containing protein</fullName>
    </recommendedName>
</protein>
<dbReference type="InterPro" id="IPR018767">
    <property type="entry name" value="Brl1/Brr6_dom"/>
</dbReference>
<feature type="non-terminal residue" evidence="3">
    <location>
        <position position="127"/>
    </location>
</feature>
<dbReference type="PANTHER" id="PTHR28136">
    <property type="entry name" value="NUCLEUS EXPORT PROTEIN BRR6"/>
    <property type="match status" value="1"/>
</dbReference>
<dbReference type="GO" id="GO:0055088">
    <property type="term" value="P:lipid homeostasis"/>
    <property type="evidence" value="ECO:0007669"/>
    <property type="project" value="InterPro"/>
</dbReference>
<keyword evidence="1" id="KW-1133">Transmembrane helix</keyword>
<dbReference type="EMBL" id="ML004536">
    <property type="protein sequence ID" value="RKP28920.1"/>
    <property type="molecule type" value="Genomic_DNA"/>
</dbReference>
<evidence type="ECO:0000256" key="1">
    <source>
        <dbReference type="SAM" id="Phobius"/>
    </source>
</evidence>
<dbReference type="GO" id="GO:0031965">
    <property type="term" value="C:nuclear membrane"/>
    <property type="evidence" value="ECO:0007669"/>
    <property type="project" value="InterPro"/>
</dbReference>
<accession>A0A4P9ZAT8</accession>
<dbReference type="PANTHER" id="PTHR28136:SF5">
    <property type="entry name" value="NUCLEUS EXPORT PROTEIN BRR6"/>
    <property type="match status" value="1"/>
</dbReference>
<sequence>TPYVLLLYLQLAFNAVLVLVVAYIGYLIVSTLRADIRQKIDTCISDALNEISLCSKEYYRNKCYNDEQNKRPPALDQTCAMWEQCMNRDPQQLAKSLVTAETLADVLNAFVHRLSWKSLVFLLCLIT</sequence>
<name>A0A4P9ZAT8_9ASCO</name>
<evidence type="ECO:0000313" key="4">
    <source>
        <dbReference type="Proteomes" id="UP000268321"/>
    </source>
</evidence>
<feature type="non-terminal residue" evidence="3">
    <location>
        <position position="1"/>
    </location>
</feature>
<dbReference type="Proteomes" id="UP000268321">
    <property type="component" value="Unassembled WGS sequence"/>
</dbReference>
<dbReference type="InterPro" id="IPR040202">
    <property type="entry name" value="Brl1/Brr6"/>
</dbReference>
<keyword evidence="1" id="KW-0812">Transmembrane</keyword>
<gene>
    <name evidence="3" type="ORF">METBISCDRAFT_7630</name>
</gene>
<evidence type="ECO:0000313" key="3">
    <source>
        <dbReference type="EMBL" id="RKP28920.1"/>
    </source>
</evidence>
<organism evidence="3 4">
    <name type="scientific">Metschnikowia bicuspidata</name>
    <dbReference type="NCBI Taxonomy" id="27322"/>
    <lineage>
        <taxon>Eukaryota</taxon>
        <taxon>Fungi</taxon>
        <taxon>Dikarya</taxon>
        <taxon>Ascomycota</taxon>
        <taxon>Saccharomycotina</taxon>
        <taxon>Pichiomycetes</taxon>
        <taxon>Metschnikowiaceae</taxon>
        <taxon>Metschnikowia</taxon>
    </lineage>
</organism>
<keyword evidence="1" id="KW-0472">Membrane</keyword>